<dbReference type="PANTHER" id="PTHR23039">
    <property type="entry name" value="NANCE-HORAN SYNDROME PROTEIN"/>
    <property type="match status" value="1"/>
</dbReference>
<feature type="compositionally biased region" description="Low complexity" evidence="1">
    <location>
        <begin position="1027"/>
        <end position="1040"/>
    </location>
</feature>
<reference evidence="2" key="1">
    <citation type="submission" date="2025-08" db="UniProtKB">
        <authorList>
            <consortium name="Ensembl"/>
        </authorList>
    </citation>
    <scope>IDENTIFICATION</scope>
</reference>
<evidence type="ECO:0000313" key="3">
    <source>
        <dbReference type="Proteomes" id="UP000261540"/>
    </source>
</evidence>
<feature type="compositionally biased region" description="Polar residues" evidence="1">
    <location>
        <begin position="569"/>
        <end position="586"/>
    </location>
</feature>
<feature type="region of interest" description="Disordered" evidence="1">
    <location>
        <begin position="20"/>
        <end position="41"/>
    </location>
</feature>
<feature type="compositionally biased region" description="Pro residues" evidence="1">
    <location>
        <begin position="967"/>
        <end position="976"/>
    </location>
</feature>
<feature type="compositionally biased region" description="Low complexity" evidence="1">
    <location>
        <begin position="1460"/>
        <end position="1476"/>
    </location>
</feature>
<evidence type="ECO:0000313" key="2">
    <source>
        <dbReference type="Ensembl" id="ENSPKIP00000022149.1"/>
    </source>
</evidence>
<feature type="compositionally biased region" description="Basic and acidic residues" evidence="1">
    <location>
        <begin position="20"/>
        <end position="29"/>
    </location>
</feature>
<feature type="compositionally biased region" description="Basic and acidic residues" evidence="1">
    <location>
        <begin position="1440"/>
        <end position="1450"/>
    </location>
</feature>
<feature type="region of interest" description="Disordered" evidence="1">
    <location>
        <begin position="1413"/>
        <end position="1600"/>
    </location>
</feature>
<accession>A0A3B3RUH6</accession>
<dbReference type="PANTHER" id="PTHR23039:SF3">
    <property type="entry name" value="NHS-LIKE PROTEIN 1"/>
    <property type="match status" value="1"/>
</dbReference>
<proteinExistence type="predicted"/>
<feature type="region of interest" description="Disordered" evidence="1">
    <location>
        <begin position="1616"/>
        <end position="1637"/>
    </location>
</feature>
<feature type="compositionally biased region" description="Pro residues" evidence="1">
    <location>
        <begin position="1062"/>
        <end position="1073"/>
    </location>
</feature>
<feature type="region of interest" description="Disordered" evidence="1">
    <location>
        <begin position="180"/>
        <end position="252"/>
    </location>
</feature>
<dbReference type="GeneTree" id="ENSGT00950000182963"/>
<feature type="compositionally biased region" description="Polar residues" evidence="1">
    <location>
        <begin position="594"/>
        <end position="610"/>
    </location>
</feature>
<feature type="compositionally biased region" description="Pro residues" evidence="1">
    <location>
        <begin position="998"/>
        <end position="1010"/>
    </location>
</feature>
<keyword evidence="3" id="KW-1185">Reference proteome</keyword>
<feature type="compositionally biased region" description="Polar residues" evidence="1">
    <location>
        <begin position="523"/>
        <end position="538"/>
    </location>
</feature>
<organism evidence="2 3">
    <name type="scientific">Paramormyrops kingsleyae</name>
    <dbReference type="NCBI Taxonomy" id="1676925"/>
    <lineage>
        <taxon>Eukaryota</taxon>
        <taxon>Metazoa</taxon>
        <taxon>Chordata</taxon>
        <taxon>Craniata</taxon>
        <taxon>Vertebrata</taxon>
        <taxon>Euteleostomi</taxon>
        <taxon>Actinopterygii</taxon>
        <taxon>Neopterygii</taxon>
        <taxon>Teleostei</taxon>
        <taxon>Osteoglossocephala</taxon>
        <taxon>Osteoglossomorpha</taxon>
        <taxon>Osteoglossiformes</taxon>
        <taxon>Mormyridae</taxon>
        <taxon>Paramormyrops</taxon>
    </lineage>
</organism>
<feature type="compositionally biased region" description="Polar residues" evidence="1">
    <location>
        <begin position="180"/>
        <end position="197"/>
    </location>
</feature>
<feature type="compositionally biased region" description="Low complexity" evidence="1">
    <location>
        <begin position="1330"/>
        <end position="1348"/>
    </location>
</feature>
<feature type="compositionally biased region" description="Low complexity" evidence="1">
    <location>
        <begin position="1529"/>
        <end position="1543"/>
    </location>
</feature>
<feature type="compositionally biased region" description="Polar residues" evidence="1">
    <location>
        <begin position="1580"/>
        <end position="1600"/>
    </location>
</feature>
<feature type="compositionally biased region" description="Polar residues" evidence="1">
    <location>
        <begin position="631"/>
        <end position="660"/>
    </location>
</feature>
<feature type="compositionally biased region" description="Polar residues" evidence="1">
    <location>
        <begin position="849"/>
        <end position="863"/>
    </location>
</feature>
<dbReference type="STRING" id="1676925.ENSPKIP00000022149"/>
<feature type="region of interest" description="Disordered" evidence="1">
    <location>
        <begin position="523"/>
        <end position="661"/>
    </location>
</feature>
<feature type="compositionally biased region" description="Polar residues" evidence="1">
    <location>
        <begin position="980"/>
        <end position="990"/>
    </location>
</feature>
<feature type="compositionally biased region" description="Polar residues" evidence="1">
    <location>
        <begin position="1624"/>
        <end position="1637"/>
    </location>
</feature>
<dbReference type="Ensembl" id="ENSPKIT00000002804.1">
    <property type="protein sequence ID" value="ENSPKIP00000022149.1"/>
    <property type="gene ID" value="ENSPKIG00000006273.1"/>
</dbReference>
<name>A0A3B3RUH6_9TELE</name>
<feature type="region of interest" description="Disordered" evidence="1">
    <location>
        <begin position="714"/>
        <end position="749"/>
    </location>
</feature>
<feature type="region of interest" description="Disordered" evidence="1">
    <location>
        <begin position="838"/>
        <end position="863"/>
    </location>
</feature>
<sequence>MPFHQRTVAPRLLCRLNKKDTKSPVRSDLENGSPAGATGHPQIQKPVLFTSLEEVCCHALIGVLHQLSDLSRHAGGIFLEIETEVWHVARRSGQLRLRLETLKNTVRSQDPKKVKIPVSNLDEESKWAVHYAAPWHQQENVFLPTDRPACVEDLHRQAKVNLKNVLRDCDKLRKDGFRSSQYYSQGPTFSGSNMSDDSPQEDEDMDKKSEASSEDEEEEPVLPVRPRTPQPADSNDGAGSGWSKTMPLPTPEERMRQQAQAVQTDIVPINITGETFDRQASIRRSLVNTDTVVRRPKKVKRRKTITGVPDSIQKELAVTGPGDLRPHSMYIPGQYSTLGRVGSMNSGLRQSNTRDSSCQTEEVKVVPPSMRRIRAQRGQGIAAQMAASSGTISIASDSTSTIFAPQHNGGSQRFHSLPRQGARISLNFEPGYSSAPYRSEDCSAGALPKRIGTLQADDTTVQLRNSPKAIVRPKSEEVRSTLSEQAMAGPACMVSPHAAYSTLLIPNATLSCSSEVITIHTANSCSRPGTPQMRSVSSYPKDRPLSTAVVNGGSSQAQSATSSRRDSAVSLSTSTEVDSQCSTLNGTKGRKSQDTTSESSYSDGSLQSQGRVAADRWVNDTPENIVPKRPLTSSCSTPTNHIYSSPERSSNKTDASSLHSMDNDGYYTSMHTDSGIRTRSHNNMRGKMRHSMYECRMYDIQDDPSGFYSDRSLSRSISLRKSKKPPLPPARTDSLRRKPGKKTSANGSVLNETLIATLQQTLQMGVKGKVSSSSSQSPCSDYDDPWVPRPRSQSSISAGSSGLSASMANVYYICPVTPSQSDTSSLRSDYTETWGYYPDYPRQHGEQPHSPTSSSGAAAEFSNGSCLPSMSQASLPECQDSAAVVKPKTSSPDRVHRLTSPSSGYSSQSNTPTAGTPVPSGMRSMSPAGAKSKPKVPERKSSLLSSTSVSSSSTSLSSNTSDSAKNPLPPPPPPLPGLHTSPSMSPTFTLHDSREPLFTPPPPPPLPPSIPAYMGGKMIPPLHRTPETSPDMSSCSSSSDFPPPPPELLFDSGLPVSSDFSPPLPPPPPPLPHIIPKTPLRPPMYAMITPAAPPFGIKGQKEALRLVNADFKDNIAKESKLPPMPLITAQALQMVQLRSVKKLEHEGAVTTKAQDIGHALQSIKPKTPEKPQKLEPPNVLSLAVCSSRAANETEMQLSPTKKFGQEAGDLEDTLSETLADYCSDSVSPEESLHQLSPTVPAVASLNFTPKKKPPAVSKKPKLILKVPQSPPQPVSEERQPEVVDGDMVAVLSPQSGLSVSGMAEAPGATQQQHMEDQMGDHSGSSTTPMTQSRESLSSEASTESLQEAKTSTVVRQKLSFLGEKSISDRHRDRQQDSSNTMDSISSKEEENGDIFEDSVVSCSSPVADADVFEDMVTPTRPRTTEDLFAAIHRSKRKVLGRRESEEERSRGHSPSPPVTPTSSSPASASLPRHASSIQRNLRKSATSSDNFKALLLKKGSRSETGFRISATEMLKNTDPRFHRTRSESSLELSSPDSPGGSPSRGKQVAEEWARSEGFSPRFPGIGYSSLVGSRYGRSRTPPSAASSKYNARSRIPSSPMTVICEGDGELMEAGIDCEEVGSPLQDSNGTSHNGNGN</sequence>
<feature type="region of interest" description="Disordered" evidence="1">
    <location>
        <begin position="767"/>
        <end position="800"/>
    </location>
</feature>
<feature type="compositionally biased region" description="Basic and acidic residues" evidence="1">
    <location>
        <begin position="1515"/>
        <end position="1528"/>
    </location>
</feature>
<feature type="compositionally biased region" description="Polar residues" evidence="1">
    <location>
        <begin position="1477"/>
        <end position="1490"/>
    </location>
</feature>
<evidence type="ECO:0000256" key="1">
    <source>
        <dbReference type="SAM" id="MobiDB-lite"/>
    </source>
</evidence>
<dbReference type="InterPro" id="IPR024845">
    <property type="entry name" value="NHS-like"/>
</dbReference>
<feature type="compositionally biased region" description="Low complexity" evidence="1">
    <location>
        <begin position="771"/>
        <end position="780"/>
    </location>
</feature>
<protein>
    <submittedName>
        <fullName evidence="2">NHS like 1</fullName>
    </submittedName>
</protein>
<feature type="compositionally biased region" description="Low complexity" evidence="1">
    <location>
        <begin position="942"/>
        <end position="963"/>
    </location>
</feature>
<dbReference type="OrthoDB" id="8965057at2759"/>
<feature type="region of interest" description="Disordered" evidence="1">
    <location>
        <begin position="878"/>
        <end position="1077"/>
    </location>
</feature>
<dbReference type="Gene3D" id="1.20.5.340">
    <property type="match status" value="1"/>
</dbReference>
<dbReference type="GO" id="GO:0030154">
    <property type="term" value="P:cell differentiation"/>
    <property type="evidence" value="ECO:0007669"/>
    <property type="project" value="TreeGrafter"/>
</dbReference>
<feature type="compositionally biased region" description="Polar residues" evidence="1">
    <location>
        <begin position="899"/>
        <end position="914"/>
    </location>
</feature>
<dbReference type="Pfam" id="PF15273">
    <property type="entry name" value="NHS"/>
    <property type="match status" value="1"/>
</dbReference>
<reference evidence="2" key="2">
    <citation type="submission" date="2025-09" db="UniProtKB">
        <authorList>
            <consortium name="Ensembl"/>
        </authorList>
    </citation>
    <scope>IDENTIFICATION</scope>
</reference>
<feature type="compositionally biased region" description="Basic and acidic residues" evidence="1">
    <location>
        <begin position="1365"/>
        <end position="1375"/>
    </location>
</feature>
<feature type="region of interest" description="Disordered" evidence="1">
    <location>
        <begin position="1265"/>
        <end position="1400"/>
    </location>
</feature>
<dbReference type="Proteomes" id="UP000261540">
    <property type="component" value="Unplaced"/>
</dbReference>